<evidence type="ECO:0000313" key="3">
    <source>
        <dbReference type="Proteomes" id="UP000192520"/>
    </source>
</evidence>
<gene>
    <name evidence="2" type="ORF">B5M47_03205</name>
</gene>
<feature type="domain" description="PIN" evidence="1">
    <location>
        <begin position="24"/>
        <end position="146"/>
    </location>
</feature>
<name>A0A1W9NX87_UNCC3</name>
<dbReference type="SUPFAM" id="SSF88723">
    <property type="entry name" value="PIN domain-like"/>
    <property type="match status" value="1"/>
</dbReference>
<dbReference type="STRING" id="1968527.B5M47_03205"/>
<dbReference type="AlphaFoldDB" id="A0A1W9NX87"/>
<proteinExistence type="predicted"/>
<dbReference type="Pfam" id="PF01850">
    <property type="entry name" value="PIN"/>
    <property type="match status" value="1"/>
</dbReference>
<sequence>MLKKKNLGTSKLLRKIDGASLVGLDSVVFLYFLEKEMPWAPLCKLVLERIEQGQVRGVTSVVTILETLSLPELEVDEERQKFFTQFYHRLPNLEVVDMSMKIVLEAARLRRQFLLKSPDAIQAATALVKSTDLFITNDRDFVKIGKQIGVIILDDYV</sequence>
<evidence type="ECO:0000259" key="1">
    <source>
        <dbReference type="Pfam" id="PF01850"/>
    </source>
</evidence>
<protein>
    <recommendedName>
        <fullName evidence="1">PIN domain-containing protein</fullName>
    </recommendedName>
</protein>
<comment type="caution">
    <text evidence="2">The sequence shown here is derived from an EMBL/GenBank/DDBJ whole genome shotgun (WGS) entry which is preliminary data.</text>
</comment>
<dbReference type="Proteomes" id="UP000192520">
    <property type="component" value="Unassembled WGS sequence"/>
</dbReference>
<accession>A0A1W9NX87</accession>
<dbReference type="InterPro" id="IPR029060">
    <property type="entry name" value="PIN-like_dom_sf"/>
</dbReference>
<dbReference type="Gene3D" id="3.40.50.1010">
    <property type="entry name" value="5'-nuclease"/>
    <property type="match status" value="1"/>
</dbReference>
<organism evidence="2 3">
    <name type="scientific">candidate division CPR3 bacterium 4484_211</name>
    <dbReference type="NCBI Taxonomy" id="1968527"/>
    <lineage>
        <taxon>Bacteria</taxon>
        <taxon>Bacteria division CPR3</taxon>
    </lineage>
</organism>
<dbReference type="InterPro" id="IPR002716">
    <property type="entry name" value="PIN_dom"/>
</dbReference>
<dbReference type="EMBL" id="MZGJ01000019">
    <property type="protein sequence ID" value="OQX50785.1"/>
    <property type="molecule type" value="Genomic_DNA"/>
</dbReference>
<evidence type="ECO:0000313" key="2">
    <source>
        <dbReference type="EMBL" id="OQX50785.1"/>
    </source>
</evidence>
<reference evidence="3" key="1">
    <citation type="submission" date="2017-03" db="EMBL/GenBank/DDBJ databases">
        <title>Novel pathways for hydrocarbon cycling and metabolic interdependencies in hydrothermal sediment communities.</title>
        <authorList>
            <person name="Dombrowski N."/>
            <person name="Seitz K."/>
            <person name="Teske A."/>
            <person name="Baker B."/>
        </authorList>
    </citation>
    <scope>NUCLEOTIDE SEQUENCE [LARGE SCALE GENOMIC DNA]</scope>
</reference>